<dbReference type="FunCoup" id="A0A1W4WKJ6">
    <property type="interactions" value="1899"/>
</dbReference>
<dbReference type="PANTHER" id="PTHR31431:SF1">
    <property type="entry name" value="NUCLEOPORIN NUP188"/>
    <property type="match status" value="1"/>
</dbReference>
<dbReference type="RefSeq" id="XP_018320648.2">
    <property type="nucleotide sequence ID" value="XM_018465146.2"/>
</dbReference>
<reference evidence="2" key="1">
    <citation type="submission" date="2025-08" db="UniProtKB">
        <authorList>
            <consortium name="RefSeq"/>
        </authorList>
    </citation>
    <scope>IDENTIFICATION</scope>
    <source>
        <tissue evidence="2">Entire body</tissue>
    </source>
</reference>
<gene>
    <name evidence="2" type="primary">LOC108733822</name>
</gene>
<dbReference type="KEGG" id="apln:108733822"/>
<organism evidence="1 2">
    <name type="scientific">Agrilus planipennis</name>
    <name type="common">Emerald ash borer</name>
    <name type="synonym">Agrilus marcopoli</name>
    <dbReference type="NCBI Taxonomy" id="224129"/>
    <lineage>
        <taxon>Eukaryota</taxon>
        <taxon>Metazoa</taxon>
        <taxon>Ecdysozoa</taxon>
        <taxon>Arthropoda</taxon>
        <taxon>Hexapoda</taxon>
        <taxon>Insecta</taxon>
        <taxon>Pterygota</taxon>
        <taxon>Neoptera</taxon>
        <taxon>Endopterygota</taxon>
        <taxon>Coleoptera</taxon>
        <taxon>Polyphaga</taxon>
        <taxon>Elateriformia</taxon>
        <taxon>Buprestoidea</taxon>
        <taxon>Buprestidae</taxon>
        <taxon>Agrilinae</taxon>
        <taxon>Agrilus</taxon>
    </lineage>
</organism>
<sequence length="1827" mass="214369">MEIRPHWKKIWLSLKGESPYITPKDVKNILDITGENLLEGITFYKSHSLELYVKWKSSTVKETNNVVEAFIKSISINFNINADAAWITFCNYLMYEYYGKFEDINDNFRSELFCQSLLNSVWKFYNSERMFLIKILRYVIEKSKTDNVYKNEFTNFVNAKSVSVIRSCLLKQLDFLIQERTECSTEKYLFYDEWFDRNYREQLEIMVTILTISYCEKFSDNDLKSLFSLFQRQNIGDTNLKEKDASENFTLLGSIKCVQNATILIAVQEWWGDKKLWLHFGDYMKEMISYVYQDTDYANINLIYAVLLVILQNSTGSHGWKMEEYQKYLEFAIENKVFRILYYILCNPVLQSPLILQQLRKACCCYMEAVCFYFNTDDLIYTEDGSVLVLCELLKERYIVDSIIGEKLPALKTLYKCAVRLFPFDFEPLTRISKAVATHSDYVKKVIHDLENLGGFTEIYSTKKGEVETLILSNEYRPFDNDTLIIDSGTPVTIWKGLQRSYVTYKVKYSYFVILQRLLDIFVRSIEQRSSINLEVLDQIVLGFELFKDLAQYDLKSTIENFNIEGCLMYINQLVINSWKAIYDDPRVVKLCFKLCLVMMEYKSKDTIDFLVERNYLPKPAFRSNSLIELLTSSLYQEAKVTKAILKGNFNSDVIEIVELYVNFVQLILNMKYSERVQATGLVFVLLHIYPKLTATNFEGNWKFLHVINKCLKILIFILEENLKPKKERSSVYDKLIQVMMESDTILKSIVRIFAVSNAAVQEEMEKETNWENGQSVVYLACIKNSLIATKLFLTSLNANYEENQQNAITRKMCQIQYQKNNIVKILSTYLNYSFDIIIPKIVCRIIRCLAQNRKLLVYAMLEADHHQVNAMFLDRLRDPLYDEDTKVAIVELVATCVESQFGMTAAFFNIFDAQKHSKSKQGKPRPHVYGENIANFMIEYLNNIKNSLEYLNNPLQNAILHLFYKLWVNKKSYLISSITQKEEFWSLLIDPLFHDFKFNAETYMKIFAIITVELYSWRSDIEKTRDVKVTTSDMSISTIYSDECRKFEETVSESEDDVLIKLKAKENLKKEITKLLTYKNGYIEKWIKFMQSRMESKVKFDCDVDALCLLRAWKNFLVMTKKIIPAVLNEQSKTIVLTKRDCLNGLLHYLTNNPTEPRILNDYTELLLLLVSHYSFSSESNIHHDFEKLINILGCLTNYYADIKKSVKESILTILCHIIEQHSHFFESNPTNTAKLLDIFCRLFTFEYEYLMIDLVTSKSNKEIQQVEVGYEKYIAWNLLLSIINRFLNLKTIDQHLYYFKNFQILPSLLKSIEYFVNDCNLLKLAKVTVKCLVNYAQSPLAEHFLMFDLNNFYESVRPPKQYINIAIKPLTDDVPWYLKEFWIIYAFLLNLFHILQVKFGFLMLEYSLSFMHLYDDILKYLAGLVQLTTDTTALQLTCSCLKFFEAIFQFKGKWWAQNEQSFNSILNSIKETLNISVGVILRPNILVFKAEGNQYLKFNKIETVPEDELIKLIDMHIQIISWCLRCLLRCSPDLIEILHPIKTRRIFFDLVEHDYRVPKLILENPQTLNYGTLLCTMHFLCKTLTQIAQHSNHLVILRKKRVARFKGFNILGNDNEPSLTDFRREDRGDNVETRDAYFGRDASELFLSPETLHATQRFATSGVCGMSVPWLVSLDSKLVAYTLEILTTFLGQQIFISLQDPSTLHRQQLQFIKRELCSELQFFHDFIRKRVTYLYDYTVQGSHVFRSFAGKSWNEIEKIMPDLYPAHSKYWGVQKMEPGETASIYSKLIAEDTQHNVNNNVPFFVEEDYLLFISHWFINMCSLTH</sequence>
<keyword evidence="1" id="KW-1185">Reference proteome</keyword>
<dbReference type="InParanoid" id="A0A1W4WKJ6"/>
<name>A0A1W4WKJ6_AGRPL</name>
<dbReference type="PANTHER" id="PTHR31431">
    <property type="entry name" value="NUCLEOPORIN NUP188 HOMOLOG"/>
    <property type="match status" value="1"/>
</dbReference>
<proteinExistence type="predicted"/>
<dbReference type="CTD" id="23511"/>
<dbReference type="GO" id="GO:0017056">
    <property type="term" value="F:structural constituent of nuclear pore"/>
    <property type="evidence" value="ECO:0007669"/>
    <property type="project" value="InterPro"/>
</dbReference>
<dbReference type="STRING" id="224129.A0A1W4WKJ6"/>
<dbReference type="GO" id="GO:0006606">
    <property type="term" value="P:protein import into nucleus"/>
    <property type="evidence" value="ECO:0007669"/>
    <property type="project" value="TreeGrafter"/>
</dbReference>
<dbReference type="GeneID" id="108733822"/>
<dbReference type="GO" id="GO:0044611">
    <property type="term" value="C:nuclear pore inner ring"/>
    <property type="evidence" value="ECO:0007669"/>
    <property type="project" value="TreeGrafter"/>
</dbReference>
<accession>A0A1W4WKJ6</accession>
<evidence type="ECO:0000313" key="2">
    <source>
        <dbReference type="RefSeq" id="XP_018320648.2"/>
    </source>
</evidence>
<dbReference type="Proteomes" id="UP000192223">
    <property type="component" value="Unplaced"/>
</dbReference>
<dbReference type="InterPro" id="IPR044840">
    <property type="entry name" value="Nup188"/>
</dbReference>
<dbReference type="GO" id="GO:0006405">
    <property type="term" value="P:RNA export from nucleus"/>
    <property type="evidence" value="ECO:0007669"/>
    <property type="project" value="TreeGrafter"/>
</dbReference>
<evidence type="ECO:0000313" key="1">
    <source>
        <dbReference type="Proteomes" id="UP000192223"/>
    </source>
</evidence>
<protein>
    <submittedName>
        <fullName evidence="2">Nucleoporin NUP188 homolog</fullName>
    </submittedName>
</protein>
<dbReference type="OrthoDB" id="102511at2759"/>